<name>A0A1L9MSA9_ASPTC</name>
<keyword evidence="2" id="KW-1185">Reference proteome</keyword>
<evidence type="ECO:0000313" key="1">
    <source>
        <dbReference type="EMBL" id="OJI79930.1"/>
    </source>
</evidence>
<proteinExistence type="predicted"/>
<dbReference type="EMBL" id="KV878208">
    <property type="protein sequence ID" value="OJI79930.1"/>
    <property type="molecule type" value="Genomic_DNA"/>
</dbReference>
<protein>
    <submittedName>
        <fullName evidence="1">Uncharacterized protein</fullName>
    </submittedName>
</protein>
<dbReference type="AlphaFoldDB" id="A0A1L9MSA9"/>
<accession>A0A1L9MSA9</accession>
<evidence type="ECO:0000313" key="2">
    <source>
        <dbReference type="Proteomes" id="UP000184304"/>
    </source>
</evidence>
<gene>
    <name evidence="1" type="ORF">ASPTUDRAFT_48657</name>
</gene>
<organism evidence="1 2">
    <name type="scientific">Aspergillus tubingensis (strain CBS 134.48)</name>
    <dbReference type="NCBI Taxonomy" id="767770"/>
    <lineage>
        <taxon>Eukaryota</taxon>
        <taxon>Fungi</taxon>
        <taxon>Dikarya</taxon>
        <taxon>Ascomycota</taxon>
        <taxon>Pezizomycotina</taxon>
        <taxon>Eurotiomycetes</taxon>
        <taxon>Eurotiomycetidae</taxon>
        <taxon>Eurotiales</taxon>
        <taxon>Aspergillaceae</taxon>
        <taxon>Aspergillus</taxon>
        <taxon>Aspergillus subgen. Circumdati</taxon>
    </lineage>
</organism>
<dbReference type="Proteomes" id="UP000184304">
    <property type="component" value="Unassembled WGS sequence"/>
</dbReference>
<reference evidence="2" key="1">
    <citation type="journal article" date="2017" name="Genome Biol.">
        <title>Comparative genomics reveals high biological diversity and specific adaptations in the industrially and medically important fungal genus Aspergillus.</title>
        <authorList>
            <person name="de Vries R.P."/>
            <person name="Riley R."/>
            <person name="Wiebenga A."/>
            <person name="Aguilar-Osorio G."/>
            <person name="Amillis S."/>
            <person name="Uchima C.A."/>
            <person name="Anderluh G."/>
            <person name="Asadollahi M."/>
            <person name="Askin M."/>
            <person name="Barry K."/>
            <person name="Battaglia E."/>
            <person name="Bayram O."/>
            <person name="Benocci T."/>
            <person name="Braus-Stromeyer S.A."/>
            <person name="Caldana C."/>
            <person name="Canovas D."/>
            <person name="Cerqueira G.C."/>
            <person name="Chen F."/>
            <person name="Chen W."/>
            <person name="Choi C."/>
            <person name="Clum A."/>
            <person name="Dos Santos R.A."/>
            <person name="Damasio A.R."/>
            <person name="Diallinas G."/>
            <person name="Emri T."/>
            <person name="Fekete E."/>
            <person name="Flipphi M."/>
            <person name="Freyberg S."/>
            <person name="Gallo A."/>
            <person name="Gournas C."/>
            <person name="Habgood R."/>
            <person name="Hainaut M."/>
            <person name="Harispe M.L."/>
            <person name="Henrissat B."/>
            <person name="Hilden K.S."/>
            <person name="Hope R."/>
            <person name="Hossain A."/>
            <person name="Karabika E."/>
            <person name="Karaffa L."/>
            <person name="Karanyi Z."/>
            <person name="Krasevec N."/>
            <person name="Kuo A."/>
            <person name="Kusch H."/>
            <person name="LaButti K."/>
            <person name="Lagendijk E.L."/>
            <person name="Lapidus A."/>
            <person name="Levasseur A."/>
            <person name="Lindquist E."/>
            <person name="Lipzen A."/>
            <person name="Logrieco A.F."/>
            <person name="MacCabe A."/>
            <person name="Maekelae M.R."/>
            <person name="Malavazi I."/>
            <person name="Melin P."/>
            <person name="Meyer V."/>
            <person name="Mielnichuk N."/>
            <person name="Miskei M."/>
            <person name="Molnar A.P."/>
            <person name="Mule G."/>
            <person name="Ngan C.Y."/>
            <person name="Orejas M."/>
            <person name="Orosz E."/>
            <person name="Ouedraogo J.P."/>
            <person name="Overkamp K.M."/>
            <person name="Park H.-S."/>
            <person name="Perrone G."/>
            <person name="Piumi F."/>
            <person name="Punt P.J."/>
            <person name="Ram A.F."/>
            <person name="Ramon A."/>
            <person name="Rauscher S."/>
            <person name="Record E."/>
            <person name="Riano-Pachon D.M."/>
            <person name="Robert V."/>
            <person name="Roehrig J."/>
            <person name="Ruller R."/>
            <person name="Salamov A."/>
            <person name="Salih N.S."/>
            <person name="Samson R.A."/>
            <person name="Sandor E."/>
            <person name="Sanguinetti M."/>
            <person name="Schuetze T."/>
            <person name="Sepcic K."/>
            <person name="Shelest E."/>
            <person name="Sherlock G."/>
            <person name="Sophianopoulou V."/>
            <person name="Squina F.M."/>
            <person name="Sun H."/>
            <person name="Susca A."/>
            <person name="Todd R.B."/>
            <person name="Tsang A."/>
            <person name="Unkles S.E."/>
            <person name="van de Wiele N."/>
            <person name="van Rossen-Uffink D."/>
            <person name="Oliveira J.V."/>
            <person name="Vesth T.C."/>
            <person name="Visser J."/>
            <person name="Yu J.-H."/>
            <person name="Zhou M."/>
            <person name="Andersen M.R."/>
            <person name="Archer D.B."/>
            <person name="Baker S.E."/>
            <person name="Benoit I."/>
            <person name="Brakhage A.A."/>
            <person name="Braus G.H."/>
            <person name="Fischer R."/>
            <person name="Frisvad J.C."/>
            <person name="Goldman G.H."/>
            <person name="Houbraken J."/>
            <person name="Oakley B."/>
            <person name="Pocsi I."/>
            <person name="Scazzocchio C."/>
            <person name="Seiboth B."/>
            <person name="vanKuyk P.A."/>
            <person name="Wortman J."/>
            <person name="Dyer P.S."/>
            <person name="Grigoriev I.V."/>
        </authorList>
    </citation>
    <scope>NUCLEOTIDE SEQUENCE [LARGE SCALE GENOMIC DNA]</scope>
    <source>
        <strain evidence="2">CBS 134.48</strain>
    </source>
</reference>
<sequence length="56" mass="6672">MALIAWQMIRHTKQACFSLSLSPTYVDVLLRIQGEWEERNRPDRFFSPPNLSHWTP</sequence>
<dbReference type="VEuPathDB" id="FungiDB:ASPTUDRAFT_48657"/>